<gene>
    <name evidence="3" type="ORF">L8U60_01630</name>
</gene>
<sequence length="242" mass="26178">MSTHPTESAQPRRLPTAAFIVGFGALFIICVVLAAGLFNYESGATTTSTSHSTSRAPRPAPPSTSLEQVNSSVRTHLIANAQSTRTYTGIALTGELTEAAVLDTTEVSGHISRLLEQNCLDSVGLRTPENTRVTFTGFCFSTLPPSTLQPLLDLALANNADAIDFSQHPMLGQQNTVAMTWFVTRGSQVAELQKTWEQLRRPDPIEKIDLYAYTSDEAFRVTKSRGHADTSLTEPVVGTNIP</sequence>
<evidence type="ECO:0000313" key="4">
    <source>
        <dbReference type="Proteomes" id="UP001146468"/>
    </source>
</evidence>
<evidence type="ECO:0000256" key="1">
    <source>
        <dbReference type="SAM" id="MobiDB-lite"/>
    </source>
</evidence>
<proteinExistence type="predicted"/>
<dbReference type="EMBL" id="JAKMUS010000002">
    <property type="protein sequence ID" value="MCZ9293188.1"/>
    <property type="molecule type" value="Genomic_DNA"/>
</dbReference>
<dbReference type="Proteomes" id="UP001146468">
    <property type="component" value="Unassembled WGS sequence"/>
</dbReference>
<keyword evidence="2" id="KW-1133">Transmembrane helix</keyword>
<evidence type="ECO:0000313" key="3">
    <source>
        <dbReference type="EMBL" id="MCZ9293188.1"/>
    </source>
</evidence>
<feature type="region of interest" description="Disordered" evidence="1">
    <location>
        <begin position="44"/>
        <end position="68"/>
    </location>
</feature>
<keyword evidence="2" id="KW-0472">Membrane</keyword>
<feature type="compositionally biased region" description="Low complexity" evidence="1">
    <location>
        <begin position="44"/>
        <end position="57"/>
    </location>
</feature>
<accession>A0A9X3LUT1</accession>
<dbReference type="RefSeq" id="WP_269964653.1">
    <property type="nucleotide sequence ID" value="NZ_JAKMUS010000002.1"/>
</dbReference>
<feature type="transmembrane region" description="Helical" evidence="2">
    <location>
        <begin position="17"/>
        <end position="38"/>
    </location>
</feature>
<dbReference type="AlphaFoldDB" id="A0A9X3LUT1"/>
<protein>
    <submittedName>
        <fullName evidence="3">Uncharacterized protein</fullName>
    </submittedName>
</protein>
<reference evidence="3" key="1">
    <citation type="submission" date="2022-02" db="EMBL/GenBank/DDBJ databases">
        <title>Corynebacterium sp. from urogenital microbiome.</title>
        <authorList>
            <person name="Cappelli E.A."/>
            <person name="Ribeiro T.G."/>
            <person name="Peixe L."/>
        </authorList>
    </citation>
    <scope>NUCLEOTIDE SEQUENCE</scope>
    <source>
        <strain evidence="3">C8Ua_172</strain>
    </source>
</reference>
<name>A0A9X3LUT1_9CORY</name>
<organism evidence="3 4">
    <name type="scientific">Corynebacterium meitnerae</name>
    <dbReference type="NCBI Taxonomy" id="2913498"/>
    <lineage>
        <taxon>Bacteria</taxon>
        <taxon>Bacillati</taxon>
        <taxon>Actinomycetota</taxon>
        <taxon>Actinomycetes</taxon>
        <taxon>Mycobacteriales</taxon>
        <taxon>Corynebacteriaceae</taxon>
        <taxon>Corynebacterium</taxon>
    </lineage>
</organism>
<keyword evidence="2" id="KW-0812">Transmembrane</keyword>
<evidence type="ECO:0000256" key="2">
    <source>
        <dbReference type="SAM" id="Phobius"/>
    </source>
</evidence>
<keyword evidence="4" id="KW-1185">Reference proteome</keyword>
<comment type="caution">
    <text evidence="3">The sequence shown here is derived from an EMBL/GenBank/DDBJ whole genome shotgun (WGS) entry which is preliminary data.</text>
</comment>